<dbReference type="InterPro" id="IPR002797">
    <property type="entry name" value="Polysacc_synth"/>
</dbReference>
<evidence type="ECO:0000256" key="6">
    <source>
        <dbReference type="SAM" id="Phobius"/>
    </source>
</evidence>
<evidence type="ECO:0000256" key="3">
    <source>
        <dbReference type="ARBA" id="ARBA00022692"/>
    </source>
</evidence>
<dbReference type="OrthoDB" id="9814608at2"/>
<keyword evidence="2" id="KW-1003">Cell membrane</keyword>
<feature type="transmembrane region" description="Helical" evidence="6">
    <location>
        <begin position="239"/>
        <end position="256"/>
    </location>
</feature>
<reference evidence="7 8" key="1">
    <citation type="submission" date="2016-10" db="EMBL/GenBank/DDBJ databases">
        <authorList>
            <person name="de Groot N.N."/>
        </authorList>
    </citation>
    <scope>NUCLEOTIDE SEQUENCE [LARGE SCALE GENOMIC DNA]</scope>
    <source>
        <strain evidence="7 8">DSM 27078</strain>
    </source>
</reference>
<feature type="transmembrane region" description="Helical" evidence="6">
    <location>
        <begin position="125"/>
        <end position="144"/>
    </location>
</feature>
<evidence type="ECO:0000256" key="1">
    <source>
        <dbReference type="ARBA" id="ARBA00004651"/>
    </source>
</evidence>
<feature type="transmembrane region" description="Helical" evidence="6">
    <location>
        <begin position="446"/>
        <end position="464"/>
    </location>
</feature>
<feature type="transmembrane region" description="Helical" evidence="6">
    <location>
        <begin position="45"/>
        <end position="68"/>
    </location>
</feature>
<feature type="transmembrane region" description="Helical" evidence="6">
    <location>
        <begin position="12"/>
        <end position="33"/>
    </location>
</feature>
<evidence type="ECO:0000313" key="7">
    <source>
        <dbReference type="EMBL" id="SEP73413.1"/>
    </source>
</evidence>
<keyword evidence="8" id="KW-1185">Reference proteome</keyword>
<protein>
    <submittedName>
        <fullName evidence="7">Membrane protein involved in the export of O-antigen and teichoic acid</fullName>
    </submittedName>
</protein>
<dbReference type="GO" id="GO:0005886">
    <property type="term" value="C:plasma membrane"/>
    <property type="evidence" value="ECO:0007669"/>
    <property type="project" value="UniProtKB-SubCell"/>
</dbReference>
<feature type="transmembrane region" description="Helical" evidence="6">
    <location>
        <begin position="411"/>
        <end position="434"/>
    </location>
</feature>
<comment type="subcellular location">
    <subcellularLocation>
        <location evidence="1">Cell membrane</location>
        <topology evidence="1">Multi-pass membrane protein</topology>
    </subcellularLocation>
</comment>
<feature type="transmembrane region" description="Helical" evidence="6">
    <location>
        <begin position="356"/>
        <end position="377"/>
    </location>
</feature>
<feature type="transmembrane region" description="Helical" evidence="6">
    <location>
        <begin position="268"/>
        <end position="290"/>
    </location>
</feature>
<keyword evidence="5 6" id="KW-0472">Membrane</keyword>
<dbReference type="RefSeq" id="WP_091465711.1">
    <property type="nucleotide sequence ID" value="NZ_FOEI01000002.1"/>
</dbReference>
<evidence type="ECO:0000256" key="2">
    <source>
        <dbReference type="ARBA" id="ARBA00022475"/>
    </source>
</evidence>
<keyword evidence="4 6" id="KW-1133">Transmembrane helix</keyword>
<dbReference type="Pfam" id="PF01943">
    <property type="entry name" value="Polysacc_synt"/>
    <property type="match status" value="1"/>
</dbReference>
<feature type="transmembrane region" description="Helical" evidence="6">
    <location>
        <begin position="321"/>
        <end position="344"/>
    </location>
</feature>
<evidence type="ECO:0000256" key="4">
    <source>
        <dbReference type="ARBA" id="ARBA00022989"/>
    </source>
</evidence>
<dbReference type="PANTHER" id="PTHR30250:SF11">
    <property type="entry name" value="O-ANTIGEN TRANSPORTER-RELATED"/>
    <property type="match status" value="1"/>
</dbReference>
<accession>A0A1H9AAF2</accession>
<gene>
    <name evidence="7" type="ORF">SAMN05444005_10234</name>
</gene>
<dbReference type="AlphaFoldDB" id="A0A1H9AAF2"/>
<organism evidence="7 8">
    <name type="scientific">Flavobacterium urocaniciphilum</name>
    <dbReference type="NCBI Taxonomy" id="1299341"/>
    <lineage>
        <taxon>Bacteria</taxon>
        <taxon>Pseudomonadati</taxon>
        <taxon>Bacteroidota</taxon>
        <taxon>Flavobacteriia</taxon>
        <taxon>Flavobacteriales</taxon>
        <taxon>Flavobacteriaceae</taxon>
        <taxon>Flavobacterium</taxon>
    </lineage>
</organism>
<feature type="transmembrane region" description="Helical" evidence="6">
    <location>
        <begin position="156"/>
        <end position="177"/>
    </location>
</feature>
<dbReference type="EMBL" id="FOEI01000002">
    <property type="protein sequence ID" value="SEP73413.1"/>
    <property type="molecule type" value="Genomic_DNA"/>
</dbReference>
<dbReference type="PANTHER" id="PTHR30250">
    <property type="entry name" value="PST FAMILY PREDICTED COLANIC ACID TRANSPORTER"/>
    <property type="match status" value="1"/>
</dbReference>
<keyword evidence="3 6" id="KW-0812">Transmembrane</keyword>
<feature type="transmembrane region" description="Helical" evidence="6">
    <location>
        <begin position="89"/>
        <end position="110"/>
    </location>
</feature>
<feature type="transmembrane region" description="Helical" evidence="6">
    <location>
        <begin position="384"/>
        <end position="405"/>
    </location>
</feature>
<evidence type="ECO:0000313" key="8">
    <source>
        <dbReference type="Proteomes" id="UP000198648"/>
    </source>
</evidence>
<feature type="transmembrane region" description="Helical" evidence="6">
    <location>
        <begin position="470"/>
        <end position="486"/>
    </location>
</feature>
<dbReference type="InterPro" id="IPR050833">
    <property type="entry name" value="Poly_Biosynth_Transport"/>
</dbReference>
<proteinExistence type="predicted"/>
<feature type="transmembrane region" description="Helical" evidence="6">
    <location>
        <begin position="197"/>
        <end position="218"/>
    </location>
</feature>
<evidence type="ECO:0000256" key="5">
    <source>
        <dbReference type="ARBA" id="ARBA00023136"/>
    </source>
</evidence>
<sequence length="500" mass="57328">MSANKTLLKQTLIYGLATVLPRVISFLLVSLHTSYMPKPEMYGEITILLAYMIFFNVILSYGMETAFFRFYHKQDTKDEGLIEQNKKDVISTATVSIFWSTILFLCIALLFQKTLAGFLNVDKEYVNYAIWILAFDALVIIPFSKLRAEQKPIKYSVFKISNVIINMLLNVFLLAIIPKLANANPEGFWSSIYVEDYQIGYVFLANLIASLFTFVLFMPHYFQANWLFNKELWKKMLNYGWPILFAGLAFGINEHLDKILLDKFLDPSIAKAAVGAYSACYKIGLFMVLFRTAYTLGVEPFFFSQAGKENAQQVYATITKYFVILGSLILLVVVVFADVVKFFLVRQPEYWEAMTIVPLIVIANFFLGIYTSLSVWYKLIDRTIIGAYISAIGAIITLVLNYVLIVKFNLSYVGSAIATICAYGSMMLISYLLGRKRYPIPFEMRKILTYLFVSITLACVSFYVKIFRDTYIFGILAIIGFSYYIYKNETEVILKLIKRK</sequence>
<dbReference type="Proteomes" id="UP000198648">
    <property type="component" value="Unassembled WGS sequence"/>
</dbReference>
<name>A0A1H9AAF2_9FLAO</name>
<dbReference type="STRING" id="1299341.SAMN05444005_10234"/>